<evidence type="ECO:0000256" key="2">
    <source>
        <dbReference type="SAM" id="Phobius"/>
    </source>
</evidence>
<gene>
    <name evidence="3" type="ORF">VO56_02655</name>
</gene>
<proteinExistence type="predicted"/>
<keyword evidence="2" id="KW-0472">Membrane</keyword>
<dbReference type="EMBL" id="CP011021">
    <property type="protein sequence ID" value="AKA50125.1"/>
    <property type="molecule type" value="Genomic_DNA"/>
</dbReference>
<dbReference type="Proteomes" id="UP000032722">
    <property type="component" value="Chromosome"/>
</dbReference>
<feature type="region of interest" description="Disordered" evidence="1">
    <location>
        <begin position="1"/>
        <end position="27"/>
    </location>
</feature>
<dbReference type="AlphaFoldDB" id="A0A0D5ZKF4"/>
<evidence type="ECO:0000313" key="3">
    <source>
        <dbReference type="EMBL" id="AKA50125.1"/>
    </source>
</evidence>
<sequence length="288" mass="33440">MSEFNFKLDTENQKPQNSESNTTVYKDPKGQLSPAAFTVIKKESRIRIYSIIFWAILFLGAAVGLLLNYLLNTRKDPNSGILLYVAFAALAFFTFWFFVKNIIKLKSWKNIERNYRESYNIGDSSSSTTFAEAYRTLNLKSLRLKWFYGFYVTYMGLFILIVALLKNQVWQIDPQYSWLTIKGELNFPKLFEIWFGNTNALLIILGIVSAAITALFVLALLYDKKRIVEIQSFLGDKSIDVVNAVNNDLKSENKAWRRLYIIVFILLILLPLAIIIYLIYRKVLSRRK</sequence>
<feature type="transmembrane region" description="Helical" evidence="2">
    <location>
        <begin position="259"/>
        <end position="280"/>
    </location>
</feature>
<evidence type="ECO:0000313" key="4">
    <source>
        <dbReference type="Proteomes" id="UP000032722"/>
    </source>
</evidence>
<reference evidence="3 4" key="1">
    <citation type="journal article" date="2015" name="Genome Announc.">
        <title>Complete Genome Sequence of Mycoplasma meleagridis, a Possible Emerging Pathogen in Chickens.</title>
        <authorList>
            <person name="Abolnik C."/>
        </authorList>
    </citation>
    <scope>NUCLEOTIDE SEQUENCE [LARGE SCALE GENOMIC DNA]</scope>
    <source>
        <strain evidence="3 4">B2096 8B</strain>
    </source>
</reference>
<feature type="transmembrane region" description="Helical" evidence="2">
    <location>
        <begin position="48"/>
        <end position="69"/>
    </location>
</feature>
<feature type="compositionally biased region" description="Basic and acidic residues" evidence="1">
    <location>
        <begin position="1"/>
        <end position="12"/>
    </location>
</feature>
<feature type="transmembrane region" description="Helical" evidence="2">
    <location>
        <begin position="146"/>
        <end position="165"/>
    </location>
</feature>
<accession>A0A0D5ZKF4</accession>
<protein>
    <submittedName>
        <fullName evidence="3">Uncharacterized protein</fullName>
    </submittedName>
</protein>
<feature type="transmembrane region" description="Helical" evidence="2">
    <location>
        <begin position="200"/>
        <end position="222"/>
    </location>
</feature>
<dbReference type="KEGG" id="mgb:VO56_02655"/>
<keyword evidence="2" id="KW-1133">Transmembrane helix</keyword>
<dbReference type="PATRIC" id="fig|29556.3.peg.525"/>
<feature type="transmembrane region" description="Helical" evidence="2">
    <location>
        <begin position="81"/>
        <end position="99"/>
    </location>
</feature>
<organism evidence="4">
    <name type="scientific">Mycoplasmopsis gallinacea</name>
    <dbReference type="NCBI Taxonomy" id="29556"/>
    <lineage>
        <taxon>Bacteria</taxon>
        <taxon>Bacillati</taxon>
        <taxon>Mycoplasmatota</taxon>
        <taxon>Mycoplasmoidales</taxon>
        <taxon>Metamycoplasmataceae</taxon>
        <taxon>Mycoplasmopsis</taxon>
    </lineage>
</organism>
<feature type="compositionally biased region" description="Polar residues" evidence="1">
    <location>
        <begin position="13"/>
        <end position="24"/>
    </location>
</feature>
<dbReference type="NCBIfam" id="NF045846">
    <property type="entry name" value="MSC0882_dom"/>
    <property type="match status" value="1"/>
</dbReference>
<dbReference type="InterPro" id="IPR059214">
    <property type="entry name" value="MSC_0882-like"/>
</dbReference>
<name>A0A0D5ZKF4_9BACT</name>
<dbReference type="HOGENOM" id="CLU_080405_0_0_14"/>
<evidence type="ECO:0000256" key="1">
    <source>
        <dbReference type="SAM" id="MobiDB-lite"/>
    </source>
</evidence>
<keyword evidence="2" id="KW-0812">Transmembrane</keyword>